<evidence type="ECO:0008006" key="4">
    <source>
        <dbReference type="Google" id="ProtNLM"/>
    </source>
</evidence>
<evidence type="ECO:0000313" key="3">
    <source>
        <dbReference type="Proteomes" id="UP000799767"/>
    </source>
</evidence>
<dbReference type="Pfam" id="PF07081">
    <property type="entry name" value="DUF1349"/>
    <property type="match status" value="1"/>
</dbReference>
<accession>A0A6A6PUP5</accession>
<protein>
    <recommendedName>
        <fullName evidence="4">Heterokaryon incompatibility domain-containing protein</fullName>
    </recommendedName>
</protein>
<keyword evidence="3" id="KW-1185">Reference proteome</keyword>
<dbReference type="AlphaFoldDB" id="A0A6A6PUP5"/>
<dbReference type="RefSeq" id="XP_033590272.1">
    <property type="nucleotide sequence ID" value="XM_033729644.1"/>
</dbReference>
<dbReference type="GeneID" id="54470646"/>
<proteinExistence type="predicted"/>
<dbReference type="Gene3D" id="2.60.120.200">
    <property type="match status" value="1"/>
</dbReference>
<dbReference type="PANTHER" id="PTHR35332">
    <property type="entry name" value="REGULATION OF ENOLASE PROTEIN 1"/>
    <property type="match status" value="1"/>
</dbReference>
<gene>
    <name evidence="2" type="ORF">BDY17DRAFT_152744</name>
</gene>
<evidence type="ECO:0000256" key="1">
    <source>
        <dbReference type="SAM" id="MobiDB-lite"/>
    </source>
</evidence>
<feature type="compositionally biased region" description="Polar residues" evidence="1">
    <location>
        <begin position="16"/>
        <end position="25"/>
    </location>
</feature>
<dbReference type="PANTHER" id="PTHR35332:SF2">
    <property type="entry name" value="REGULATION OF ENOLASE PROTEIN 1"/>
    <property type="match status" value="1"/>
</dbReference>
<dbReference type="OrthoDB" id="42525at2759"/>
<reference evidence="2" key="1">
    <citation type="journal article" date="2020" name="Stud. Mycol.">
        <title>101 Dothideomycetes genomes: a test case for predicting lifestyles and emergence of pathogens.</title>
        <authorList>
            <person name="Haridas S."/>
            <person name="Albert R."/>
            <person name="Binder M."/>
            <person name="Bloem J."/>
            <person name="Labutti K."/>
            <person name="Salamov A."/>
            <person name="Andreopoulos B."/>
            <person name="Baker S."/>
            <person name="Barry K."/>
            <person name="Bills G."/>
            <person name="Bluhm B."/>
            <person name="Cannon C."/>
            <person name="Castanera R."/>
            <person name="Culley D."/>
            <person name="Daum C."/>
            <person name="Ezra D."/>
            <person name="Gonzalez J."/>
            <person name="Henrissat B."/>
            <person name="Kuo A."/>
            <person name="Liang C."/>
            <person name="Lipzen A."/>
            <person name="Lutzoni F."/>
            <person name="Magnuson J."/>
            <person name="Mondo S."/>
            <person name="Nolan M."/>
            <person name="Ohm R."/>
            <person name="Pangilinan J."/>
            <person name="Park H.-J."/>
            <person name="Ramirez L."/>
            <person name="Alfaro M."/>
            <person name="Sun H."/>
            <person name="Tritt A."/>
            <person name="Yoshinaga Y."/>
            <person name="Zwiers L.-H."/>
            <person name="Turgeon B."/>
            <person name="Goodwin S."/>
            <person name="Spatafora J."/>
            <person name="Crous P."/>
            <person name="Grigoriev I."/>
        </authorList>
    </citation>
    <scope>NUCLEOTIDE SEQUENCE</scope>
    <source>
        <strain evidence="2">CBS 113389</strain>
    </source>
</reference>
<dbReference type="EMBL" id="MU001635">
    <property type="protein sequence ID" value="KAF2483702.1"/>
    <property type="molecule type" value="Genomic_DNA"/>
</dbReference>
<dbReference type="InterPro" id="IPR009784">
    <property type="entry name" value="DUF1349"/>
</dbReference>
<dbReference type="Proteomes" id="UP000799767">
    <property type="component" value="Unassembled WGS sequence"/>
</dbReference>
<organism evidence="2 3">
    <name type="scientific">Neohortaea acidophila</name>
    <dbReference type="NCBI Taxonomy" id="245834"/>
    <lineage>
        <taxon>Eukaryota</taxon>
        <taxon>Fungi</taxon>
        <taxon>Dikarya</taxon>
        <taxon>Ascomycota</taxon>
        <taxon>Pezizomycotina</taxon>
        <taxon>Dothideomycetes</taxon>
        <taxon>Dothideomycetidae</taxon>
        <taxon>Mycosphaerellales</taxon>
        <taxon>Teratosphaeriaceae</taxon>
        <taxon>Neohortaea</taxon>
    </lineage>
</organism>
<name>A0A6A6PUP5_9PEZI</name>
<sequence>MAEREWISVDSKGARSKTTLSSHMTIHTPPKTDIWRPSPTQDDFNAPFIYASLKSSAFRRISVNISAHWKTKYDQGGLIICWPRSPRNQSQWVKTGIEYFEGKPALSVVGCDRFSDWSLCPMPEANAVDATIEAVRVEQTLWVYLVLGAERRPLREIKWAFLEGRDVEAEMWVGIYAAKPTPESQDDLQSGIEVLFKNLTLDAE</sequence>
<evidence type="ECO:0000313" key="2">
    <source>
        <dbReference type="EMBL" id="KAF2483702.1"/>
    </source>
</evidence>
<feature type="region of interest" description="Disordered" evidence="1">
    <location>
        <begin position="1"/>
        <end position="37"/>
    </location>
</feature>